<dbReference type="FunCoup" id="A0A448YJV8">
    <property type="interactions" value="169"/>
</dbReference>
<evidence type="ECO:0000313" key="8">
    <source>
        <dbReference type="Proteomes" id="UP000290900"/>
    </source>
</evidence>
<keyword evidence="4" id="KW-0963">Cytoplasm</keyword>
<keyword evidence="5" id="KW-0271">Exosome</keyword>
<evidence type="ECO:0000256" key="6">
    <source>
        <dbReference type="ARBA" id="ARBA00042523"/>
    </source>
</evidence>
<comment type="subcellular location">
    <subcellularLocation>
        <location evidence="1">Cytoplasm</location>
    </subcellularLocation>
    <subcellularLocation>
        <location evidence="2">Nucleus</location>
        <location evidence="2">Nucleolus</location>
    </subcellularLocation>
</comment>
<dbReference type="PANTHER" id="PTHR11097">
    <property type="entry name" value="EXOSOME COMPLEX EXONUCLEASE RIBOSOMAL RNA PROCESSING PROTEIN"/>
    <property type="match status" value="1"/>
</dbReference>
<dbReference type="GO" id="GO:0000467">
    <property type="term" value="P:exonucleolytic trimming to generate mature 3'-end of 5.8S rRNA from tricistronic rRNA transcript (SSU-rRNA, 5.8S rRNA, LSU-rRNA)"/>
    <property type="evidence" value="ECO:0007669"/>
    <property type="project" value="TreeGrafter"/>
</dbReference>
<dbReference type="GO" id="GO:0005730">
    <property type="term" value="C:nucleolus"/>
    <property type="evidence" value="ECO:0007669"/>
    <property type="project" value="UniProtKB-SubCell"/>
</dbReference>
<dbReference type="SUPFAM" id="SSF54211">
    <property type="entry name" value="Ribosomal protein S5 domain 2-like"/>
    <property type="match status" value="1"/>
</dbReference>
<comment type="similarity">
    <text evidence="3">Belongs to the RNase PH family.</text>
</comment>
<dbReference type="InterPro" id="IPR050590">
    <property type="entry name" value="Exosome_comp_Rrp42_subfam"/>
</dbReference>
<dbReference type="STRING" id="13370.A0A448YJV8"/>
<dbReference type="OrthoDB" id="272245at2759"/>
<dbReference type="GO" id="GO:0034473">
    <property type="term" value="P:U1 snRNA 3'-end processing"/>
    <property type="evidence" value="ECO:0007669"/>
    <property type="project" value="TreeGrafter"/>
</dbReference>
<dbReference type="Proteomes" id="UP000290900">
    <property type="component" value="Unassembled WGS sequence"/>
</dbReference>
<dbReference type="InterPro" id="IPR036345">
    <property type="entry name" value="ExoRNase_PH_dom2_sf"/>
</dbReference>
<evidence type="ECO:0000256" key="2">
    <source>
        <dbReference type="ARBA" id="ARBA00004604"/>
    </source>
</evidence>
<name>A0A448YJV8_BRENA</name>
<evidence type="ECO:0000256" key="4">
    <source>
        <dbReference type="ARBA" id="ARBA00022490"/>
    </source>
</evidence>
<dbReference type="GO" id="GO:0071035">
    <property type="term" value="P:nuclear polyadenylation-dependent rRNA catabolic process"/>
    <property type="evidence" value="ECO:0007669"/>
    <property type="project" value="TreeGrafter"/>
</dbReference>
<organism evidence="7 8">
    <name type="scientific">Brettanomyces naardenensis</name>
    <name type="common">Yeast</name>
    <dbReference type="NCBI Taxonomy" id="13370"/>
    <lineage>
        <taxon>Eukaryota</taxon>
        <taxon>Fungi</taxon>
        <taxon>Dikarya</taxon>
        <taxon>Ascomycota</taxon>
        <taxon>Saccharomycotina</taxon>
        <taxon>Pichiomycetes</taxon>
        <taxon>Pichiales</taxon>
        <taxon>Pichiaceae</taxon>
        <taxon>Brettanomyces</taxon>
    </lineage>
</organism>
<evidence type="ECO:0000313" key="7">
    <source>
        <dbReference type="EMBL" id="VEU21158.1"/>
    </source>
</evidence>
<dbReference type="Gene3D" id="3.30.230.70">
    <property type="entry name" value="GHMP Kinase, N-terminal domain"/>
    <property type="match status" value="1"/>
</dbReference>
<dbReference type="GO" id="GO:0071028">
    <property type="term" value="P:nuclear mRNA surveillance"/>
    <property type="evidence" value="ECO:0007669"/>
    <property type="project" value="TreeGrafter"/>
</dbReference>
<gene>
    <name evidence="7" type="ORF">BRENAR_LOCUS1893</name>
</gene>
<dbReference type="GO" id="GO:0034475">
    <property type="term" value="P:U4 snRNA 3'-end processing"/>
    <property type="evidence" value="ECO:0007669"/>
    <property type="project" value="TreeGrafter"/>
</dbReference>
<evidence type="ECO:0000256" key="3">
    <source>
        <dbReference type="ARBA" id="ARBA00006678"/>
    </source>
</evidence>
<dbReference type="SUPFAM" id="SSF55666">
    <property type="entry name" value="Ribonuclease PH domain 2-like"/>
    <property type="match status" value="1"/>
</dbReference>
<dbReference type="InterPro" id="IPR020568">
    <property type="entry name" value="Ribosomal_Su5_D2-typ_SF"/>
</dbReference>
<dbReference type="GO" id="GO:0000176">
    <property type="term" value="C:nuclear exosome (RNase complex)"/>
    <property type="evidence" value="ECO:0007669"/>
    <property type="project" value="UniProtKB-ARBA"/>
</dbReference>
<dbReference type="GO" id="GO:0000177">
    <property type="term" value="C:cytoplasmic exosome (RNase complex)"/>
    <property type="evidence" value="ECO:0007669"/>
    <property type="project" value="TreeGrafter"/>
</dbReference>
<dbReference type="GO" id="GO:0071038">
    <property type="term" value="P:TRAMP-dependent tRNA surveillance pathway"/>
    <property type="evidence" value="ECO:0007669"/>
    <property type="project" value="TreeGrafter"/>
</dbReference>
<keyword evidence="8" id="KW-1185">Reference proteome</keyword>
<dbReference type="GO" id="GO:0016075">
    <property type="term" value="P:rRNA catabolic process"/>
    <property type="evidence" value="ECO:0007669"/>
    <property type="project" value="TreeGrafter"/>
</dbReference>
<evidence type="ECO:0000256" key="5">
    <source>
        <dbReference type="ARBA" id="ARBA00022835"/>
    </source>
</evidence>
<sequence>MTLSPAERSYIYDSLVSPQVARTDSRKPTQFRPLKATCSFLPNSNGSSRIFTADGLECITSVKAKVLRTKDIGELIKVDVDIQGQRDDSDLCLTTSSILTRSLVDNLDHSTLKLTDKYYYQLFIDIVILSLPTDFQMSSYTLYSLISLTSMGCYLALKSTRLPLLISTTNDKEVEEEPTFSDDWESCTDLIPKDSEYNPTLLFVVGIVGNNVLVDPSLEEQQVLEHGICVGYSNGKIVPPLESITLSTVGGGGVNKKTIFKGIDMVRQIGGVVEKALDLIAEQEPEDFERAF</sequence>
<dbReference type="EMBL" id="CAACVR010000010">
    <property type="protein sequence ID" value="VEU21158.1"/>
    <property type="molecule type" value="Genomic_DNA"/>
</dbReference>
<evidence type="ECO:0000256" key="1">
    <source>
        <dbReference type="ARBA" id="ARBA00004496"/>
    </source>
</evidence>
<reference evidence="7 8" key="1">
    <citation type="submission" date="2018-12" db="EMBL/GenBank/DDBJ databases">
        <authorList>
            <person name="Tiukova I."/>
            <person name="Dainat J."/>
        </authorList>
    </citation>
    <scope>NUCLEOTIDE SEQUENCE [LARGE SCALE GENOMIC DNA]</scope>
</reference>
<dbReference type="GO" id="GO:0034476">
    <property type="term" value="P:U5 snRNA 3'-end processing"/>
    <property type="evidence" value="ECO:0007669"/>
    <property type="project" value="TreeGrafter"/>
</dbReference>
<dbReference type="InterPro" id="IPR027408">
    <property type="entry name" value="PNPase/RNase_PH_dom_sf"/>
</dbReference>
<proteinExistence type="inferred from homology"/>
<dbReference type="AlphaFoldDB" id="A0A448YJV8"/>
<accession>A0A448YJV8</accession>
<protein>
    <recommendedName>
        <fullName evidence="6">Ribosomal RNA-processing protein 42</fullName>
    </recommendedName>
</protein>
<dbReference type="InParanoid" id="A0A448YJV8"/>
<dbReference type="PANTHER" id="PTHR11097:SF8">
    <property type="entry name" value="EXOSOME COMPLEX COMPONENT RRP42"/>
    <property type="match status" value="1"/>
</dbReference>
<dbReference type="GO" id="GO:0035925">
    <property type="term" value="F:mRNA 3'-UTR AU-rich region binding"/>
    <property type="evidence" value="ECO:0007669"/>
    <property type="project" value="TreeGrafter"/>
</dbReference>